<dbReference type="InterPro" id="IPR009091">
    <property type="entry name" value="RCC1/BLIP-II"/>
</dbReference>
<dbReference type="InterPro" id="IPR051625">
    <property type="entry name" value="Signaling_Regulatory_Domain"/>
</dbReference>
<dbReference type="Pfam" id="PF00415">
    <property type="entry name" value="RCC1"/>
    <property type="match status" value="2"/>
</dbReference>
<evidence type="ECO:0000313" key="5">
    <source>
        <dbReference type="Proteomes" id="UP001153148"/>
    </source>
</evidence>
<evidence type="ECO:0000256" key="3">
    <source>
        <dbReference type="SAM" id="SignalP"/>
    </source>
</evidence>
<dbReference type="EMBL" id="CAJPIN010072263">
    <property type="protein sequence ID" value="CAG2067621.1"/>
    <property type="molecule type" value="Genomic_DNA"/>
</dbReference>
<evidence type="ECO:0000313" key="4">
    <source>
        <dbReference type="EMBL" id="CAG2067621.1"/>
    </source>
</evidence>
<dbReference type="Proteomes" id="UP001153148">
    <property type="component" value="Unassembled WGS sequence"/>
</dbReference>
<accession>A0ABN7PPZ7</accession>
<dbReference type="PANTHER" id="PTHR22872:SF6">
    <property type="entry name" value="E3 UBIQUITIN-PROTEIN LIGASE HERC1-RELATED"/>
    <property type="match status" value="1"/>
</dbReference>
<feature type="chain" id="PRO_5047277600" evidence="3">
    <location>
        <begin position="20"/>
        <end position="95"/>
    </location>
</feature>
<keyword evidence="5" id="KW-1185">Reference proteome</keyword>
<gene>
    <name evidence="4" type="ORF">TPAB3V08_LOCUS14564</name>
</gene>
<evidence type="ECO:0000256" key="1">
    <source>
        <dbReference type="ARBA" id="ARBA00022737"/>
    </source>
</evidence>
<name>A0ABN7PPZ7_TIMPD</name>
<keyword evidence="3" id="KW-0732">Signal</keyword>
<dbReference type="SUPFAM" id="SSF50985">
    <property type="entry name" value="RCC1/BLIP-II"/>
    <property type="match status" value="1"/>
</dbReference>
<comment type="caution">
    <text evidence="4">The sequence shown here is derived from an EMBL/GenBank/DDBJ whole genome shotgun (WGS) entry which is preliminary data.</text>
</comment>
<proteinExistence type="predicted"/>
<feature type="signal peptide" evidence="3">
    <location>
        <begin position="1"/>
        <end position="19"/>
    </location>
</feature>
<evidence type="ECO:0000256" key="2">
    <source>
        <dbReference type="PROSITE-ProRule" id="PRU00235"/>
    </source>
</evidence>
<organism evidence="4 5">
    <name type="scientific">Timema podura</name>
    <name type="common">Walking stick</name>
    <dbReference type="NCBI Taxonomy" id="61482"/>
    <lineage>
        <taxon>Eukaryota</taxon>
        <taxon>Metazoa</taxon>
        <taxon>Ecdysozoa</taxon>
        <taxon>Arthropoda</taxon>
        <taxon>Hexapoda</taxon>
        <taxon>Insecta</taxon>
        <taxon>Pterygota</taxon>
        <taxon>Neoptera</taxon>
        <taxon>Polyneoptera</taxon>
        <taxon>Phasmatodea</taxon>
        <taxon>Timematodea</taxon>
        <taxon>Timematoidea</taxon>
        <taxon>Timematidae</taxon>
        <taxon>Timema</taxon>
    </lineage>
</organism>
<reference evidence="4" key="1">
    <citation type="submission" date="2021-03" db="EMBL/GenBank/DDBJ databases">
        <authorList>
            <person name="Tran Van P."/>
        </authorList>
    </citation>
    <scope>NUCLEOTIDE SEQUENCE</scope>
</reference>
<keyword evidence="1" id="KW-0677">Repeat</keyword>
<feature type="non-terminal residue" evidence="4">
    <location>
        <position position="1"/>
    </location>
</feature>
<protein>
    <submittedName>
        <fullName evidence="4">Uncharacterized protein</fullName>
    </submittedName>
</protein>
<sequence length="95" mass="10096">VYTWGFGICLGLTVGETTCLVPQLVEELSSVRVIDVAIGDSHVLALTHDCEVYAWGNNSMGQCGQGHSTSPITRPRKVMGLDGISINQVVCGDFA</sequence>
<dbReference type="InterPro" id="IPR000408">
    <property type="entry name" value="Reg_chr_condens"/>
</dbReference>
<feature type="repeat" description="RCC1" evidence="2">
    <location>
        <begin position="50"/>
        <end position="95"/>
    </location>
</feature>
<dbReference type="Gene3D" id="2.130.10.30">
    <property type="entry name" value="Regulator of chromosome condensation 1/beta-lactamase-inhibitor protein II"/>
    <property type="match status" value="1"/>
</dbReference>
<feature type="repeat" description="RCC1" evidence="2">
    <location>
        <begin position="1"/>
        <end position="49"/>
    </location>
</feature>
<dbReference type="PANTHER" id="PTHR22872">
    <property type="entry name" value="BTK-BINDING PROTEIN-RELATED"/>
    <property type="match status" value="1"/>
</dbReference>
<dbReference type="PROSITE" id="PS50012">
    <property type="entry name" value="RCC1_3"/>
    <property type="match status" value="2"/>
</dbReference>